<dbReference type="GO" id="GO:0016740">
    <property type="term" value="F:transferase activity"/>
    <property type="evidence" value="ECO:0007669"/>
    <property type="project" value="UniProtKB-KW"/>
</dbReference>
<evidence type="ECO:0000259" key="7">
    <source>
        <dbReference type="Pfam" id="PF03734"/>
    </source>
</evidence>
<dbReference type="Gene3D" id="2.40.440.10">
    <property type="entry name" value="L,D-transpeptidase catalytic domain-like"/>
    <property type="match status" value="1"/>
</dbReference>
<dbReference type="Pfam" id="PF03734">
    <property type="entry name" value="YkuD"/>
    <property type="match status" value="1"/>
</dbReference>
<evidence type="ECO:0000256" key="3">
    <source>
        <dbReference type="ARBA" id="ARBA00022679"/>
    </source>
</evidence>
<dbReference type="GO" id="GO:0005576">
    <property type="term" value="C:extracellular region"/>
    <property type="evidence" value="ECO:0007669"/>
    <property type="project" value="TreeGrafter"/>
</dbReference>
<evidence type="ECO:0000256" key="2">
    <source>
        <dbReference type="ARBA" id="ARBA00005992"/>
    </source>
</evidence>
<keyword evidence="9" id="KW-1185">Reference proteome</keyword>
<comment type="caution">
    <text evidence="8">The sequence shown here is derived from an EMBL/GenBank/DDBJ whole genome shotgun (WGS) entry which is preliminary data.</text>
</comment>
<dbReference type="PANTHER" id="PTHR30582">
    <property type="entry name" value="L,D-TRANSPEPTIDASE"/>
    <property type="match status" value="1"/>
</dbReference>
<dbReference type="GO" id="GO:0071555">
    <property type="term" value="P:cell wall organization"/>
    <property type="evidence" value="ECO:0007669"/>
    <property type="project" value="UniProtKB-KW"/>
</dbReference>
<keyword evidence="6" id="KW-0961">Cell wall biogenesis/degradation</keyword>
<evidence type="ECO:0000256" key="6">
    <source>
        <dbReference type="ARBA" id="ARBA00023316"/>
    </source>
</evidence>
<dbReference type="PANTHER" id="PTHR30582:SF33">
    <property type="entry name" value="EXPORTED PROTEIN"/>
    <property type="match status" value="1"/>
</dbReference>
<feature type="domain" description="L,D-TPase catalytic" evidence="7">
    <location>
        <begin position="126"/>
        <end position="245"/>
    </location>
</feature>
<reference evidence="8" key="1">
    <citation type="journal article" date="2015" name="Genome Announc.">
        <title>Draft Genome Sequence of the Polyhydroxyalkanoate-Producing Bacterium Burkholderia sacchari LMG 19450 Isolated from Brazilian Sugarcane Plantation Soil.</title>
        <authorList>
            <person name="Alexandrino P.M."/>
            <person name="Mendonca T.T."/>
            <person name="Guaman Bautista L.P."/>
            <person name="Cherix J."/>
            <person name="Lozano-Sakalauskas G.C."/>
            <person name="Fujita A."/>
            <person name="Ramos Filho E."/>
            <person name="Long P."/>
            <person name="Padilla G."/>
            <person name="Taciro M.K."/>
            <person name="Gomez J.G."/>
            <person name="Silva L.F."/>
        </authorList>
    </citation>
    <scope>NUCLEOTIDE SEQUENCE</scope>
    <source>
        <strain evidence="8">LMG 19450</strain>
    </source>
</reference>
<evidence type="ECO:0000313" key="8">
    <source>
        <dbReference type="EMBL" id="NLP60890.1"/>
    </source>
</evidence>
<sequence length="249" mass="26413">MKRLIGYGSVLIVGLGGVTAATVWGEGRQGNANIAIATTRLAMAKPAPAPQAVAMAPATAPGASPAPMTMPDAVRAIQNAATTKWTANGTQEPHVGEASPALPAGFTFDTAATPASAPGICTKAKRIICADKTTYVATAYINGEPQFSFPFRPGDGRGASFATGDGHGRIDWKSRHHVSSLYGTPMPYAMFIAWDEDARRGQAFHLSYDFQREGYDGFSHGCMGVGSEAVMQRMWETFKPGDEVYTYRS</sequence>
<dbReference type="AlphaFoldDB" id="A0A8T6Z9E5"/>
<dbReference type="EMBL" id="JTDB02000002">
    <property type="protein sequence ID" value="NLP60890.1"/>
    <property type="molecule type" value="Genomic_DNA"/>
</dbReference>
<keyword evidence="5" id="KW-0573">Peptidoglycan synthesis</keyword>
<dbReference type="GO" id="GO:0071972">
    <property type="term" value="F:peptidoglycan L,D-transpeptidase activity"/>
    <property type="evidence" value="ECO:0007669"/>
    <property type="project" value="TreeGrafter"/>
</dbReference>
<dbReference type="InterPro" id="IPR005490">
    <property type="entry name" value="LD_TPept_cat_dom"/>
</dbReference>
<dbReference type="SUPFAM" id="SSF141523">
    <property type="entry name" value="L,D-transpeptidase catalytic domain-like"/>
    <property type="match status" value="1"/>
</dbReference>
<dbReference type="Proteomes" id="UP000030460">
    <property type="component" value="Unassembled WGS sequence"/>
</dbReference>
<evidence type="ECO:0000313" key="9">
    <source>
        <dbReference type="Proteomes" id="UP000030460"/>
    </source>
</evidence>
<organism evidence="8 9">
    <name type="scientific">Paraburkholderia sacchari</name>
    <dbReference type="NCBI Taxonomy" id="159450"/>
    <lineage>
        <taxon>Bacteria</taxon>
        <taxon>Pseudomonadati</taxon>
        <taxon>Pseudomonadota</taxon>
        <taxon>Betaproteobacteria</taxon>
        <taxon>Burkholderiales</taxon>
        <taxon>Burkholderiaceae</taxon>
        <taxon>Paraburkholderia</taxon>
    </lineage>
</organism>
<comment type="similarity">
    <text evidence="2">Belongs to the YkuD family.</text>
</comment>
<dbReference type="OrthoDB" id="8887048at2"/>
<dbReference type="RefSeq" id="WP_052148551.1">
    <property type="nucleotide sequence ID" value="NZ_CADFGF010000001.1"/>
</dbReference>
<dbReference type="GO" id="GO:0008360">
    <property type="term" value="P:regulation of cell shape"/>
    <property type="evidence" value="ECO:0007669"/>
    <property type="project" value="UniProtKB-KW"/>
</dbReference>
<reference evidence="8" key="2">
    <citation type="submission" date="2020-04" db="EMBL/GenBank/DDBJ databases">
        <authorList>
            <person name="Alexandrino P."/>
            <person name="Mendonca T."/>
            <person name="Guaman L."/>
            <person name="Cherix J."/>
            <person name="Lozano-Sakalauskas G."/>
            <person name="Fujita A."/>
            <person name="Filho E.R."/>
            <person name="Long P."/>
            <person name="Padilla G."/>
            <person name="Taciro M.K."/>
            <person name="Gomez J.G."/>
            <person name="Silva L.F."/>
            <person name="Torres M."/>
        </authorList>
    </citation>
    <scope>NUCLEOTIDE SEQUENCE</scope>
    <source>
        <strain evidence="8">LMG 19450</strain>
    </source>
</reference>
<keyword evidence="3" id="KW-0808">Transferase</keyword>
<keyword evidence="4" id="KW-0133">Cell shape</keyword>
<accession>A0A8T6Z9E5</accession>
<evidence type="ECO:0000256" key="5">
    <source>
        <dbReference type="ARBA" id="ARBA00022984"/>
    </source>
</evidence>
<dbReference type="GO" id="GO:0018104">
    <property type="term" value="P:peptidoglycan-protein cross-linking"/>
    <property type="evidence" value="ECO:0007669"/>
    <property type="project" value="TreeGrafter"/>
</dbReference>
<name>A0A8T6Z9E5_9BURK</name>
<gene>
    <name evidence="8" type="ORF">NH14_006930</name>
</gene>
<protein>
    <submittedName>
        <fullName evidence="8">L,D-transpeptidase family protein</fullName>
    </submittedName>
</protein>
<evidence type="ECO:0000256" key="4">
    <source>
        <dbReference type="ARBA" id="ARBA00022960"/>
    </source>
</evidence>
<evidence type="ECO:0000256" key="1">
    <source>
        <dbReference type="ARBA" id="ARBA00004752"/>
    </source>
</evidence>
<dbReference type="InterPro" id="IPR038063">
    <property type="entry name" value="Transpep_catalytic_dom"/>
</dbReference>
<dbReference type="CDD" id="cd16913">
    <property type="entry name" value="YkuD_like"/>
    <property type="match status" value="1"/>
</dbReference>
<comment type="pathway">
    <text evidence="1">Cell wall biogenesis; peptidoglycan biosynthesis.</text>
</comment>
<proteinExistence type="inferred from homology"/>
<dbReference type="InterPro" id="IPR050979">
    <property type="entry name" value="LD-transpeptidase"/>
</dbReference>